<evidence type="ECO:0000256" key="3">
    <source>
        <dbReference type="ARBA" id="ARBA00015122"/>
    </source>
</evidence>
<accession>A0A0M3HQN8</accession>
<evidence type="ECO:0000256" key="1">
    <source>
        <dbReference type="ARBA" id="ARBA00004123"/>
    </source>
</evidence>
<dbReference type="PANTHER" id="PTHR19411:SF0">
    <property type="entry name" value="PROTEIN BUD31 HOMOLOG"/>
    <property type="match status" value="1"/>
</dbReference>
<dbReference type="PANTHER" id="PTHR19411">
    <property type="entry name" value="PROTEIN BUD31-RELATED"/>
    <property type="match status" value="1"/>
</dbReference>
<evidence type="ECO:0000313" key="5">
    <source>
        <dbReference type="Proteomes" id="UP000036681"/>
    </source>
</evidence>
<keyword evidence="4" id="KW-0539">Nucleus</keyword>
<evidence type="ECO:0000256" key="4">
    <source>
        <dbReference type="ARBA" id="ARBA00023242"/>
    </source>
</evidence>
<comment type="similarity">
    <text evidence="2">Belongs to the BUD31 (G10) family.</text>
</comment>
<comment type="subcellular location">
    <subcellularLocation>
        <location evidence="1">Nucleus</location>
    </subcellularLocation>
</comment>
<dbReference type="InterPro" id="IPR001748">
    <property type="entry name" value="BUD31"/>
</dbReference>
<dbReference type="GO" id="GO:0000398">
    <property type="term" value="P:mRNA splicing, via spliceosome"/>
    <property type="evidence" value="ECO:0007669"/>
    <property type="project" value="TreeGrafter"/>
</dbReference>
<reference evidence="6" key="1">
    <citation type="submission" date="2017-02" db="UniProtKB">
        <authorList>
            <consortium name="WormBaseParasite"/>
        </authorList>
    </citation>
    <scope>IDENTIFICATION</scope>
</reference>
<dbReference type="Pfam" id="PF01125">
    <property type="entry name" value="BUD31"/>
    <property type="match status" value="1"/>
</dbReference>
<dbReference type="InterPro" id="IPR018230">
    <property type="entry name" value="BUD31/G10-rel_CS"/>
</dbReference>
<dbReference type="PRINTS" id="PR00322">
    <property type="entry name" value="G10"/>
</dbReference>
<dbReference type="AlphaFoldDB" id="A0A0M3HQN8"/>
<dbReference type="PROSITE" id="PS00997">
    <property type="entry name" value="G10_1"/>
    <property type="match status" value="1"/>
</dbReference>
<dbReference type="GO" id="GO:0005681">
    <property type="term" value="C:spliceosomal complex"/>
    <property type="evidence" value="ECO:0007669"/>
    <property type="project" value="TreeGrafter"/>
</dbReference>
<sequence length="184" mass="21554">MSVASRLRRMRKQPPEGWDLIEPTLDEFEAKMREAETDPHEGKRRTETLWPIFKIHHQRSRYIYDLFYKREVISKELYQFCLDTKLADAKLIAKWKKQGYENLCCLRCIQTRDTNFGTNCICRVPKSKLDVVSFLSVASSNAFIAVAAAVLDNKIDSFDTARLWLQNHSCGIHWLLIICFIDSY</sequence>
<evidence type="ECO:0000313" key="6">
    <source>
        <dbReference type="WBParaSite" id="ALUE_0000444901-mRNA-1"/>
    </source>
</evidence>
<organism evidence="5 6">
    <name type="scientific">Ascaris lumbricoides</name>
    <name type="common">Giant roundworm</name>
    <dbReference type="NCBI Taxonomy" id="6252"/>
    <lineage>
        <taxon>Eukaryota</taxon>
        <taxon>Metazoa</taxon>
        <taxon>Ecdysozoa</taxon>
        <taxon>Nematoda</taxon>
        <taxon>Chromadorea</taxon>
        <taxon>Rhabditida</taxon>
        <taxon>Spirurina</taxon>
        <taxon>Ascaridomorpha</taxon>
        <taxon>Ascaridoidea</taxon>
        <taxon>Ascarididae</taxon>
        <taxon>Ascaris</taxon>
    </lineage>
</organism>
<name>A0A0M3HQN8_ASCLU</name>
<protein>
    <recommendedName>
        <fullName evidence="3">Protein BUD31 homolog</fullName>
    </recommendedName>
</protein>
<proteinExistence type="inferred from homology"/>
<dbReference type="Proteomes" id="UP000036681">
    <property type="component" value="Unplaced"/>
</dbReference>
<keyword evidence="5" id="KW-1185">Reference proteome</keyword>
<evidence type="ECO:0000256" key="2">
    <source>
        <dbReference type="ARBA" id="ARBA00005287"/>
    </source>
</evidence>
<dbReference type="WBParaSite" id="ALUE_0000444901-mRNA-1">
    <property type="protein sequence ID" value="ALUE_0000444901-mRNA-1"/>
    <property type="gene ID" value="ALUE_0000444901"/>
</dbReference>